<evidence type="ECO:0000313" key="2">
    <source>
        <dbReference type="EMBL" id="QGW48464.1"/>
    </source>
</evidence>
<reference evidence="2" key="1">
    <citation type="submission" date="2019-06" db="EMBL/GenBank/DDBJ databases">
        <title>Complete mitochondrial genome sequencing of NWB CMS and Normal type.</title>
        <authorList>
            <person name="Zhang L."/>
            <person name="Wang Q."/>
            <person name="Wang Y."/>
        </authorList>
    </citation>
    <scope>NUCLEOTIDE SEQUENCE</scope>
    <source>
        <strain evidence="2">YB-A</strain>
    </source>
</reference>
<name>A0A650GAK1_RAPSA</name>
<gene>
    <name evidence="2" type="primary">orf70d</name>
</gene>
<evidence type="ECO:0000256" key="1">
    <source>
        <dbReference type="SAM" id="MobiDB-lite"/>
    </source>
</evidence>
<keyword evidence="2" id="KW-0496">Mitochondrion</keyword>
<feature type="region of interest" description="Disordered" evidence="1">
    <location>
        <begin position="27"/>
        <end position="49"/>
    </location>
</feature>
<organism evidence="2">
    <name type="scientific">Raphanus sativus</name>
    <name type="common">Radish</name>
    <name type="synonym">Raphanus raphanistrum var. sativus</name>
    <dbReference type="NCBI Taxonomy" id="3726"/>
    <lineage>
        <taxon>Eukaryota</taxon>
        <taxon>Viridiplantae</taxon>
        <taxon>Streptophyta</taxon>
        <taxon>Embryophyta</taxon>
        <taxon>Tracheophyta</taxon>
        <taxon>Spermatophyta</taxon>
        <taxon>Magnoliopsida</taxon>
        <taxon>eudicotyledons</taxon>
        <taxon>Gunneridae</taxon>
        <taxon>Pentapetalae</taxon>
        <taxon>rosids</taxon>
        <taxon>malvids</taxon>
        <taxon>Brassicales</taxon>
        <taxon>Brassicaceae</taxon>
        <taxon>Brassiceae</taxon>
        <taxon>Raphanus</taxon>
    </lineage>
</organism>
<dbReference type="AlphaFoldDB" id="A0A650GAK1"/>
<dbReference type="EMBL" id="MN056360">
    <property type="protein sequence ID" value="QGW48464.1"/>
    <property type="molecule type" value="Genomic_DNA"/>
</dbReference>
<protein>
    <submittedName>
        <fullName evidence="2">Uncharacterized protein</fullName>
    </submittedName>
</protein>
<accession>A0A650GAK1</accession>
<sequence length="70" mass="7764">MSSFPTGRRFLFPQINEEGRSQLILPKNRKRSAMPGWGGTGKETAPKKEIGVPNASLRPMRCANLGMLYS</sequence>
<proteinExistence type="predicted"/>
<geneLocation type="mitochondrion" evidence="2"/>